<reference evidence="3" key="1">
    <citation type="submission" date="2016-11" db="UniProtKB">
        <authorList>
            <consortium name="WormBaseParasite"/>
        </authorList>
    </citation>
    <scope>IDENTIFICATION</scope>
</reference>
<sequence>MTQIHLGLLVLSSVVLVVFSRSYDKRMLSVGEQALRRRILLLVAYRQLAEDKKLHRGSLLSSRKDMLSEFVSPEVPLKRSDLEDNSKNIDNDIEIKVSKSRYYFHRASSVIPRSSLMISGRGFMPGFYHSRGGMMLRKRSLGKDRKRTGGLVLATIPRSGLMIAGRGWMPGFSDAPLRLIKRGLLTEMPYIIEEEL</sequence>
<feature type="chain" id="PRO_5009310905" evidence="1">
    <location>
        <begin position="21"/>
        <end position="196"/>
    </location>
</feature>
<dbReference type="WBParaSite" id="Hba_10179">
    <property type="protein sequence ID" value="Hba_10179"/>
    <property type="gene ID" value="Hba_10179"/>
</dbReference>
<keyword evidence="1" id="KW-0732">Signal</keyword>
<keyword evidence="2" id="KW-1185">Reference proteome</keyword>
<dbReference type="Proteomes" id="UP000095283">
    <property type="component" value="Unplaced"/>
</dbReference>
<name>A0A1I7WYC2_HETBA</name>
<evidence type="ECO:0000256" key="1">
    <source>
        <dbReference type="SAM" id="SignalP"/>
    </source>
</evidence>
<proteinExistence type="predicted"/>
<evidence type="ECO:0000313" key="2">
    <source>
        <dbReference type="Proteomes" id="UP000095283"/>
    </source>
</evidence>
<protein>
    <submittedName>
        <fullName evidence="3">Neuropeptide-Like Protein</fullName>
    </submittedName>
</protein>
<dbReference type="AlphaFoldDB" id="A0A1I7WYC2"/>
<feature type="signal peptide" evidence="1">
    <location>
        <begin position="1"/>
        <end position="20"/>
    </location>
</feature>
<accession>A0A1I7WYC2</accession>
<organism evidence="2 3">
    <name type="scientific">Heterorhabditis bacteriophora</name>
    <name type="common">Entomopathogenic nematode worm</name>
    <dbReference type="NCBI Taxonomy" id="37862"/>
    <lineage>
        <taxon>Eukaryota</taxon>
        <taxon>Metazoa</taxon>
        <taxon>Ecdysozoa</taxon>
        <taxon>Nematoda</taxon>
        <taxon>Chromadorea</taxon>
        <taxon>Rhabditida</taxon>
        <taxon>Rhabditina</taxon>
        <taxon>Rhabditomorpha</taxon>
        <taxon>Strongyloidea</taxon>
        <taxon>Heterorhabditidae</taxon>
        <taxon>Heterorhabditis</taxon>
    </lineage>
</organism>
<evidence type="ECO:0000313" key="3">
    <source>
        <dbReference type="WBParaSite" id="Hba_10179"/>
    </source>
</evidence>